<comment type="caution">
    <text evidence="1">The sequence shown here is derived from an EMBL/GenBank/DDBJ whole genome shotgun (WGS) entry which is preliminary data.</text>
</comment>
<proteinExistence type="predicted"/>
<dbReference type="AlphaFoldDB" id="A0A0F9QCT1"/>
<feature type="non-terminal residue" evidence="1">
    <location>
        <position position="1"/>
    </location>
</feature>
<accession>A0A0F9QCT1</accession>
<reference evidence="1" key="1">
    <citation type="journal article" date="2015" name="Nature">
        <title>Complex archaea that bridge the gap between prokaryotes and eukaryotes.</title>
        <authorList>
            <person name="Spang A."/>
            <person name="Saw J.H."/>
            <person name="Jorgensen S.L."/>
            <person name="Zaremba-Niedzwiedzka K."/>
            <person name="Martijn J."/>
            <person name="Lind A.E."/>
            <person name="van Eijk R."/>
            <person name="Schleper C."/>
            <person name="Guy L."/>
            <person name="Ettema T.J."/>
        </authorList>
    </citation>
    <scope>NUCLEOTIDE SEQUENCE</scope>
</reference>
<gene>
    <name evidence="1" type="ORF">LCGC14_1030420</name>
</gene>
<dbReference type="EMBL" id="LAZR01004180">
    <property type="protein sequence ID" value="KKN11041.1"/>
    <property type="molecule type" value="Genomic_DNA"/>
</dbReference>
<sequence>SLTVRKVKYAPPPDPLPDPPPVWPVEGEYEWDGDAFEAFAYFGNEIKDYIDSFTEVTSEFPTLETTFLQAFRQQGVWIVELPGVGGGGPQQFRFKFDNFAGNFMVCVPWDSTTSVEGPETSVLRPYELRSTTSHLQTIDGIFYQWSGTTERLARRLADDVSEVQVINPPYYVDGIIYAARPIGGLAEGQWLNVDEPRAWARKFVQP</sequence>
<organism evidence="1">
    <name type="scientific">marine sediment metagenome</name>
    <dbReference type="NCBI Taxonomy" id="412755"/>
    <lineage>
        <taxon>unclassified sequences</taxon>
        <taxon>metagenomes</taxon>
        <taxon>ecological metagenomes</taxon>
    </lineage>
</organism>
<name>A0A0F9QCT1_9ZZZZ</name>
<evidence type="ECO:0000313" key="1">
    <source>
        <dbReference type="EMBL" id="KKN11041.1"/>
    </source>
</evidence>
<protein>
    <submittedName>
        <fullName evidence="1">Uncharacterized protein</fullName>
    </submittedName>
</protein>